<evidence type="ECO:0000256" key="1">
    <source>
        <dbReference type="ARBA" id="ARBA00023054"/>
    </source>
</evidence>
<evidence type="ECO:0000256" key="3">
    <source>
        <dbReference type="SAM" id="MobiDB-lite"/>
    </source>
</evidence>
<protein>
    <submittedName>
        <fullName evidence="6">Cilia- and flagella-associated protein 100</fullName>
    </submittedName>
</protein>
<feature type="region of interest" description="Disordered" evidence="3">
    <location>
        <begin position="277"/>
        <end position="365"/>
    </location>
</feature>
<name>A0A6P8FE80_CLUHA</name>
<evidence type="ECO:0000259" key="4">
    <source>
        <dbReference type="Pfam" id="PF13863"/>
    </source>
</evidence>
<dbReference type="KEGG" id="char:105901819"/>
<organism evidence="5 6">
    <name type="scientific">Clupea harengus</name>
    <name type="common">Atlantic herring</name>
    <dbReference type="NCBI Taxonomy" id="7950"/>
    <lineage>
        <taxon>Eukaryota</taxon>
        <taxon>Metazoa</taxon>
        <taxon>Chordata</taxon>
        <taxon>Craniata</taxon>
        <taxon>Vertebrata</taxon>
        <taxon>Euteleostomi</taxon>
        <taxon>Actinopterygii</taxon>
        <taxon>Neopterygii</taxon>
        <taxon>Teleostei</taxon>
        <taxon>Clupei</taxon>
        <taxon>Clupeiformes</taxon>
        <taxon>Clupeoidei</taxon>
        <taxon>Clupeidae</taxon>
        <taxon>Clupea</taxon>
    </lineage>
</organism>
<feature type="region of interest" description="Disordered" evidence="3">
    <location>
        <begin position="536"/>
        <end position="594"/>
    </location>
</feature>
<dbReference type="GO" id="GO:0005856">
    <property type="term" value="C:cytoskeleton"/>
    <property type="evidence" value="ECO:0007669"/>
    <property type="project" value="UniProtKB-ARBA"/>
</dbReference>
<dbReference type="GeneID" id="105901819"/>
<dbReference type="RefSeq" id="XP_031423859.1">
    <property type="nucleotide sequence ID" value="XM_031567999.2"/>
</dbReference>
<sequence length="594" mass="68993">MKNVNAYFINSIFDLHSRVVLRMSSPQLIHTGRQMTAVPSPRAESLVEPVVRRKTTNPFRVPDGTSIFVLRNKEREHKKKELEQQRSLKVHEKVSFAGRVRAGDSRLRRKVAGEPLEDNDGDTRPSGTLKFAWMAAMIKDRTVDRESISEYIANKRDMFLLEYSLEVKRGEIDKLEATATSMEKKLDQAERFLEEDSVMFDEFLKENDRNSVAASKKAEQETKLKLEKVLEIKRLSAKMMAVKSDISKYEDNLNEYTLYKNFLFRLSPPEWLEQQRAKREKRCKARTKEQEKAAKKEAVAKSPKRNSAREKSGGSRGTLSSKGLPPVREAKMLSAPGSKDYPQSDKLDAASGIDDDSSEYEDDPELYFTDPQQLLDLLTELEEQNLSLVQNACETEENLEKFRNIFEETRKKMDVESEELKKQIEIMNYAIQREQEKASELELMARLFSFGKFRNEDQDVMLHTLKCKIRELYQCCVGDSEANVSPLQMLNSIENLLGDLMERIEVIPKEKMLNAKKAKEKERRVRLREDKIKLQKKGQEERVRKAMERSQTENQPRVGKKLMQRSEPPSRKLNVTQKTDFSDKDKEDQLFFFT</sequence>
<feature type="coiled-coil region" evidence="2">
    <location>
        <begin position="165"/>
        <end position="192"/>
    </location>
</feature>
<dbReference type="InterPro" id="IPR025252">
    <property type="entry name" value="DUF4200"/>
</dbReference>
<feature type="compositionally biased region" description="Basic and acidic residues" evidence="3">
    <location>
        <begin position="580"/>
        <end position="594"/>
    </location>
</feature>
<evidence type="ECO:0000313" key="6">
    <source>
        <dbReference type="RefSeq" id="XP_031423859.1"/>
    </source>
</evidence>
<keyword evidence="6" id="KW-0966">Cell projection</keyword>
<keyword evidence="6" id="KW-0969">Cilium</keyword>
<feature type="compositionally biased region" description="Basic and acidic residues" evidence="3">
    <location>
        <begin position="286"/>
        <end position="299"/>
    </location>
</feature>
<dbReference type="OrthoDB" id="10264063at2759"/>
<reference evidence="6" key="1">
    <citation type="submission" date="2025-08" db="UniProtKB">
        <authorList>
            <consortium name="RefSeq"/>
        </authorList>
    </citation>
    <scope>IDENTIFICATION</scope>
</reference>
<feature type="domain" description="DUF4200" evidence="4">
    <location>
        <begin position="151"/>
        <end position="268"/>
    </location>
</feature>
<dbReference type="Proteomes" id="UP000515152">
    <property type="component" value="Chromosome 5"/>
</dbReference>
<evidence type="ECO:0000313" key="5">
    <source>
        <dbReference type="Proteomes" id="UP000515152"/>
    </source>
</evidence>
<keyword evidence="6" id="KW-0282">Flagellum</keyword>
<evidence type="ECO:0000256" key="2">
    <source>
        <dbReference type="SAM" id="Coils"/>
    </source>
</evidence>
<dbReference type="CTD" id="348807"/>
<feature type="compositionally biased region" description="Basic and acidic residues" evidence="3">
    <location>
        <begin position="536"/>
        <end position="551"/>
    </location>
</feature>
<feature type="compositionally biased region" description="Acidic residues" evidence="3">
    <location>
        <begin position="353"/>
        <end position="365"/>
    </location>
</feature>
<dbReference type="PANTHER" id="PTHR21683">
    <property type="entry name" value="COILED-COIL DOMAIN-CONTAINING PROTEIN 42 LIKE-2-LIKE-RELATED"/>
    <property type="match status" value="1"/>
</dbReference>
<dbReference type="InterPro" id="IPR051147">
    <property type="entry name" value="CFAP_domain-containing"/>
</dbReference>
<dbReference type="Pfam" id="PF13863">
    <property type="entry name" value="DUF4200"/>
    <property type="match status" value="1"/>
</dbReference>
<keyword evidence="5" id="KW-1185">Reference proteome</keyword>
<gene>
    <name evidence="6" type="primary">cfap100</name>
</gene>
<accession>A0A6P8FE80</accession>
<proteinExistence type="predicted"/>
<dbReference type="PANTHER" id="PTHR21683:SF3">
    <property type="entry name" value="CILIA AND FLAGELLA ASSOCIATED PROTEIN 100"/>
    <property type="match status" value="1"/>
</dbReference>
<dbReference type="AlphaFoldDB" id="A0A6P8FE80"/>
<keyword evidence="1 2" id="KW-0175">Coiled coil</keyword>